<sequence>MHHSMEGSSLTGPDSSGRMEGETGVEDTRRRPCGIMTENELTSGSKLRERDCEELRPTHQDFYVDRTVDALRSRSYRDLRPLPTTHYVSPAIPLPHPQQLTSSALRQDTDNSLPASRLADKRHERRSNASHPYHDQLVVIDMRKHVHPGKFRKAKDQSSTPSDRQKARQRRKEVPMPRTSNTGEHYRQHVYEQLRPDDLQSANVHLRTATNHADPHRARLPAYPTTAPNSSLIPATEPVINGNNLQSLAPLWKTGAVIVPHPPCRYCNPDLCLHHSAINTSTPYGPFHELLTLARLNLEGLHCEEPSPIGTTTLDAAFHPVSTIENARVVQVVNLYIEARHLDMLHGFDCAVPQTYMIASLVALRLRGPASNIKPSEESPPSDSQLAACLIVLDIIDMFLGFQDGAYSGLFLQDAIECLRRAARCTELKSNTTFLYAL</sequence>
<organism evidence="2 3">
    <name type="scientific">Sistotremastrum suecicum HHB10207 ss-3</name>
    <dbReference type="NCBI Taxonomy" id="1314776"/>
    <lineage>
        <taxon>Eukaryota</taxon>
        <taxon>Fungi</taxon>
        <taxon>Dikarya</taxon>
        <taxon>Basidiomycota</taxon>
        <taxon>Agaricomycotina</taxon>
        <taxon>Agaricomycetes</taxon>
        <taxon>Sistotremastrales</taxon>
        <taxon>Sistotremastraceae</taxon>
        <taxon>Sistotremastrum</taxon>
    </lineage>
</organism>
<name>A0A166DEX6_9AGAM</name>
<feature type="region of interest" description="Disordered" evidence="1">
    <location>
        <begin position="103"/>
        <end position="186"/>
    </location>
</feature>
<evidence type="ECO:0000313" key="2">
    <source>
        <dbReference type="EMBL" id="KZT38455.1"/>
    </source>
</evidence>
<dbReference type="Proteomes" id="UP000076798">
    <property type="component" value="Unassembled WGS sequence"/>
</dbReference>
<feature type="region of interest" description="Disordered" evidence="1">
    <location>
        <begin position="1"/>
        <end position="51"/>
    </location>
</feature>
<evidence type="ECO:0000256" key="1">
    <source>
        <dbReference type="SAM" id="MobiDB-lite"/>
    </source>
</evidence>
<dbReference type="EMBL" id="KV428063">
    <property type="protein sequence ID" value="KZT38455.1"/>
    <property type="molecule type" value="Genomic_DNA"/>
</dbReference>
<accession>A0A166DEX6</accession>
<dbReference type="AlphaFoldDB" id="A0A166DEX6"/>
<reference evidence="2 3" key="1">
    <citation type="journal article" date="2016" name="Mol. Biol. Evol.">
        <title>Comparative Genomics of Early-Diverging Mushroom-Forming Fungi Provides Insights into the Origins of Lignocellulose Decay Capabilities.</title>
        <authorList>
            <person name="Nagy L.G."/>
            <person name="Riley R."/>
            <person name="Tritt A."/>
            <person name="Adam C."/>
            <person name="Daum C."/>
            <person name="Floudas D."/>
            <person name="Sun H."/>
            <person name="Yadav J.S."/>
            <person name="Pangilinan J."/>
            <person name="Larsson K.H."/>
            <person name="Matsuura K."/>
            <person name="Barry K."/>
            <person name="Labutti K."/>
            <person name="Kuo R."/>
            <person name="Ohm R.A."/>
            <person name="Bhattacharya S.S."/>
            <person name="Shirouzu T."/>
            <person name="Yoshinaga Y."/>
            <person name="Martin F.M."/>
            <person name="Grigoriev I.V."/>
            <person name="Hibbett D.S."/>
        </authorList>
    </citation>
    <scope>NUCLEOTIDE SEQUENCE [LARGE SCALE GENOMIC DNA]</scope>
    <source>
        <strain evidence="2 3">HHB10207 ss-3</strain>
    </source>
</reference>
<feature type="compositionally biased region" description="Polar residues" evidence="1">
    <location>
        <begin position="1"/>
        <end position="14"/>
    </location>
</feature>
<proteinExistence type="predicted"/>
<feature type="compositionally biased region" description="Basic residues" evidence="1">
    <location>
        <begin position="144"/>
        <end position="153"/>
    </location>
</feature>
<protein>
    <submittedName>
        <fullName evidence="2">Uncharacterized protein</fullName>
    </submittedName>
</protein>
<feature type="compositionally biased region" description="Polar residues" evidence="1">
    <location>
        <begin position="103"/>
        <end position="114"/>
    </location>
</feature>
<evidence type="ECO:0000313" key="3">
    <source>
        <dbReference type="Proteomes" id="UP000076798"/>
    </source>
</evidence>
<gene>
    <name evidence="2" type="ORF">SISSUDRAFT_754362</name>
</gene>
<feature type="compositionally biased region" description="Basic and acidic residues" evidence="1">
    <location>
        <begin position="17"/>
        <end position="30"/>
    </location>
</feature>
<keyword evidence="3" id="KW-1185">Reference proteome</keyword>